<evidence type="ECO:0000313" key="2">
    <source>
        <dbReference type="Proteomes" id="UP000267096"/>
    </source>
</evidence>
<proteinExistence type="predicted"/>
<evidence type="ECO:0000313" key="3">
    <source>
        <dbReference type="WBParaSite" id="ASIM_0000755901-mRNA-1"/>
    </source>
</evidence>
<dbReference type="WBParaSite" id="ASIM_0000755901-mRNA-1">
    <property type="protein sequence ID" value="ASIM_0000755901-mRNA-1"/>
    <property type="gene ID" value="ASIM_0000755901"/>
</dbReference>
<dbReference type="Proteomes" id="UP000267096">
    <property type="component" value="Unassembled WGS sequence"/>
</dbReference>
<accession>A0A0M3JIU3</accession>
<reference evidence="1 2" key="2">
    <citation type="submission" date="2018-11" db="EMBL/GenBank/DDBJ databases">
        <authorList>
            <consortium name="Pathogen Informatics"/>
        </authorList>
    </citation>
    <scope>NUCLEOTIDE SEQUENCE [LARGE SCALE GENOMIC DNA]</scope>
</reference>
<sequence>MEKACGLYPCRSRRLPCKGRLLLPCDLMKKLQFGSVPSHNVFLRDSALPFMEWDGENSRLLKEYKTSTSHRQTRSAHDELSQTTLCENAFPYSPEALRLRLKAKRCGLFVQEKS</sequence>
<organism evidence="3">
    <name type="scientific">Anisakis simplex</name>
    <name type="common">Herring worm</name>
    <dbReference type="NCBI Taxonomy" id="6269"/>
    <lineage>
        <taxon>Eukaryota</taxon>
        <taxon>Metazoa</taxon>
        <taxon>Ecdysozoa</taxon>
        <taxon>Nematoda</taxon>
        <taxon>Chromadorea</taxon>
        <taxon>Rhabditida</taxon>
        <taxon>Spirurina</taxon>
        <taxon>Ascaridomorpha</taxon>
        <taxon>Ascaridoidea</taxon>
        <taxon>Anisakidae</taxon>
        <taxon>Anisakis</taxon>
        <taxon>Anisakis simplex complex</taxon>
    </lineage>
</organism>
<gene>
    <name evidence="1" type="ORF">ASIM_LOCUS7326</name>
</gene>
<protein>
    <submittedName>
        <fullName evidence="3">Homeobox domain-containing protein</fullName>
    </submittedName>
</protein>
<reference evidence="3" key="1">
    <citation type="submission" date="2017-02" db="UniProtKB">
        <authorList>
            <consortium name="WormBaseParasite"/>
        </authorList>
    </citation>
    <scope>IDENTIFICATION</scope>
</reference>
<dbReference type="AlphaFoldDB" id="A0A0M3JIU3"/>
<evidence type="ECO:0000313" key="1">
    <source>
        <dbReference type="EMBL" id="VDK28945.1"/>
    </source>
</evidence>
<name>A0A0M3JIU3_ANISI</name>
<keyword evidence="2" id="KW-1185">Reference proteome</keyword>
<dbReference type="OrthoDB" id="431034at2759"/>
<dbReference type="EMBL" id="UYRR01017514">
    <property type="protein sequence ID" value="VDK28945.1"/>
    <property type="molecule type" value="Genomic_DNA"/>
</dbReference>